<evidence type="ECO:0000313" key="6">
    <source>
        <dbReference type="EMBL" id="CAJ0601418.1"/>
    </source>
</evidence>
<organism evidence="6 7">
    <name type="scientific">Cylicocyclus nassatus</name>
    <name type="common">Nematode worm</name>
    <dbReference type="NCBI Taxonomy" id="53992"/>
    <lineage>
        <taxon>Eukaryota</taxon>
        <taxon>Metazoa</taxon>
        <taxon>Ecdysozoa</taxon>
        <taxon>Nematoda</taxon>
        <taxon>Chromadorea</taxon>
        <taxon>Rhabditida</taxon>
        <taxon>Rhabditina</taxon>
        <taxon>Rhabditomorpha</taxon>
        <taxon>Strongyloidea</taxon>
        <taxon>Strongylidae</taxon>
        <taxon>Cylicocyclus</taxon>
    </lineage>
</organism>
<dbReference type="AlphaFoldDB" id="A0AA36H0J9"/>
<sequence>MSKLVTDWMFPMDLVYYLRPGDLVVFDRGAYQHWGVFIGREEHQGKRVNKVIHLVPVAGSRSAGTSRQATVVKESLKEVAAGGKVRLDNSKDFYQRPFDGASVVLRARRELRMAKERTYDMFFGNAELFACFCRYGKDRF</sequence>
<dbReference type="GO" id="GO:0008970">
    <property type="term" value="F:phospholipase A1 activity"/>
    <property type="evidence" value="ECO:0007669"/>
    <property type="project" value="TreeGrafter"/>
</dbReference>
<name>A0AA36H0J9_CYLNA</name>
<keyword evidence="4" id="KW-0443">Lipid metabolism</keyword>
<keyword evidence="3" id="KW-0378">Hydrolase</keyword>
<dbReference type="EMBL" id="CATQJL010000305">
    <property type="protein sequence ID" value="CAJ0601418.1"/>
    <property type="molecule type" value="Genomic_DNA"/>
</dbReference>
<dbReference type="GO" id="GO:0016410">
    <property type="term" value="F:N-acyltransferase activity"/>
    <property type="evidence" value="ECO:0007669"/>
    <property type="project" value="TreeGrafter"/>
</dbReference>
<dbReference type="Proteomes" id="UP001176961">
    <property type="component" value="Unassembled WGS sequence"/>
</dbReference>
<dbReference type="InterPro" id="IPR051496">
    <property type="entry name" value="H-rev107_PLA/AT"/>
</dbReference>
<dbReference type="Gene3D" id="3.90.1720.10">
    <property type="entry name" value="endopeptidase domain like (from Nostoc punctiforme)"/>
    <property type="match status" value="1"/>
</dbReference>
<evidence type="ECO:0000256" key="3">
    <source>
        <dbReference type="ARBA" id="ARBA00022801"/>
    </source>
</evidence>
<dbReference type="GO" id="GO:0004623">
    <property type="term" value="F:phospholipase A2 activity"/>
    <property type="evidence" value="ECO:0007669"/>
    <property type="project" value="TreeGrafter"/>
</dbReference>
<comment type="similarity">
    <text evidence="1">Belongs to the H-rev107 family.</text>
</comment>
<dbReference type="Pfam" id="PF04970">
    <property type="entry name" value="LRAT"/>
    <property type="match status" value="1"/>
</dbReference>
<comment type="caution">
    <text evidence="6">The sequence shown here is derived from an EMBL/GenBank/DDBJ whole genome shotgun (WGS) entry which is preliminary data.</text>
</comment>
<dbReference type="InterPro" id="IPR007053">
    <property type="entry name" value="LRAT_dom"/>
</dbReference>
<evidence type="ECO:0000256" key="1">
    <source>
        <dbReference type="ARBA" id="ARBA00007824"/>
    </source>
</evidence>
<dbReference type="PROSITE" id="PS51934">
    <property type="entry name" value="LRAT"/>
    <property type="match status" value="1"/>
</dbReference>
<evidence type="ECO:0000256" key="4">
    <source>
        <dbReference type="ARBA" id="ARBA00023098"/>
    </source>
</evidence>
<proteinExistence type="inferred from homology"/>
<keyword evidence="7" id="KW-1185">Reference proteome</keyword>
<keyword evidence="2" id="KW-0808">Transferase</keyword>
<evidence type="ECO:0000259" key="5">
    <source>
        <dbReference type="PROSITE" id="PS51934"/>
    </source>
</evidence>
<feature type="domain" description="LRAT" evidence="5">
    <location>
        <begin position="23"/>
        <end position="140"/>
    </location>
</feature>
<evidence type="ECO:0000313" key="7">
    <source>
        <dbReference type="Proteomes" id="UP001176961"/>
    </source>
</evidence>
<dbReference type="PANTHER" id="PTHR13943">
    <property type="entry name" value="HRAS-LIKE SUPPRESSOR - RELATED"/>
    <property type="match status" value="1"/>
</dbReference>
<reference evidence="6" key="1">
    <citation type="submission" date="2023-07" db="EMBL/GenBank/DDBJ databases">
        <authorList>
            <consortium name="CYATHOMIX"/>
        </authorList>
    </citation>
    <scope>NUCLEOTIDE SEQUENCE</scope>
    <source>
        <strain evidence="6">N/A</strain>
    </source>
</reference>
<dbReference type="GO" id="GO:0005737">
    <property type="term" value="C:cytoplasm"/>
    <property type="evidence" value="ECO:0007669"/>
    <property type="project" value="TreeGrafter"/>
</dbReference>
<accession>A0AA36H0J9</accession>
<evidence type="ECO:0000256" key="2">
    <source>
        <dbReference type="ARBA" id="ARBA00022679"/>
    </source>
</evidence>
<dbReference type="GO" id="GO:0070292">
    <property type="term" value="P:N-acylphosphatidylethanolamine metabolic process"/>
    <property type="evidence" value="ECO:0007669"/>
    <property type="project" value="TreeGrafter"/>
</dbReference>
<gene>
    <name evidence="6" type="ORF">CYNAS_LOCUS13401</name>
</gene>
<protein>
    <recommendedName>
        <fullName evidence="5">LRAT domain-containing protein</fullName>
    </recommendedName>
</protein>
<dbReference type="PANTHER" id="PTHR13943:SF77">
    <property type="entry name" value="LRAT DOMAIN-CONTAINING PROTEIN"/>
    <property type="match status" value="1"/>
</dbReference>